<sequence>MRLLHLLKSGEYVLEEHTDSTLSENVPQYAFISHTWGVDKGTYQDWTSEEGFSARKRDLGYRSVSTQTLPLQRPCHNQLRKKISTNAWDFLKCAGAVTVGVLCTALMSDYSTLRHRGGGGSDGFFLGSSVMANWITLLNKGRDAASNRENPTKSWYAERPSFLFRDPSPSLPVAAVVAYQLAFRHLHVILSSRSRFHIHILAMGGMTALLLASIGGVDMLDTALVVMPMAVNISLLVSYVVGMLWTAVARPPSENGDLYEKNVSKDNKASPLDC</sequence>
<evidence type="ECO:0000313" key="2">
    <source>
        <dbReference type="EMBL" id="KAF9732927.1"/>
    </source>
</evidence>
<dbReference type="OrthoDB" id="10527433at2759"/>
<gene>
    <name evidence="2" type="ORF">PMIN01_08609</name>
</gene>
<feature type="transmembrane region" description="Helical" evidence="1">
    <location>
        <begin position="223"/>
        <end position="245"/>
    </location>
</feature>
<dbReference type="EMBL" id="WJXW01000009">
    <property type="protein sequence ID" value="KAF9732927.1"/>
    <property type="molecule type" value="Genomic_DNA"/>
</dbReference>
<name>A0A9P6GCB1_9PLEO</name>
<organism evidence="2 3">
    <name type="scientific">Paraphaeosphaeria minitans</name>
    <dbReference type="NCBI Taxonomy" id="565426"/>
    <lineage>
        <taxon>Eukaryota</taxon>
        <taxon>Fungi</taxon>
        <taxon>Dikarya</taxon>
        <taxon>Ascomycota</taxon>
        <taxon>Pezizomycotina</taxon>
        <taxon>Dothideomycetes</taxon>
        <taxon>Pleosporomycetidae</taxon>
        <taxon>Pleosporales</taxon>
        <taxon>Massarineae</taxon>
        <taxon>Didymosphaeriaceae</taxon>
        <taxon>Paraphaeosphaeria</taxon>
    </lineage>
</organism>
<keyword evidence="1" id="KW-1133">Transmembrane helix</keyword>
<keyword evidence="1" id="KW-0812">Transmembrane</keyword>
<dbReference type="Proteomes" id="UP000756921">
    <property type="component" value="Unassembled WGS sequence"/>
</dbReference>
<feature type="transmembrane region" description="Helical" evidence="1">
    <location>
        <begin position="198"/>
        <end position="217"/>
    </location>
</feature>
<keyword evidence="3" id="KW-1185">Reference proteome</keyword>
<protein>
    <submittedName>
        <fullName evidence="2">Uncharacterized protein</fullName>
    </submittedName>
</protein>
<evidence type="ECO:0000256" key="1">
    <source>
        <dbReference type="SAM" id="Phobius"/>
    </source>
</evidence>
<proteinExistence type="predicted"/>
<dbReference type="AlphaFoldDB" id="A0A9P6GCB1"/>
<accession>A0A9P6GCB1</accession>
<keyword evidence="1" id="KW-0472">Membrane</keyword>
<evidence type="ECO:0000313" key="3">
    <source>
        <dbReference type="Proteomes" id="UP000756921"/>
    </source>
</evidence>
<comment type="caution">
    <text evidence="2">The sequence shown here is derived from an EMBL/GenBank/DDBJ whole genome shotgun (WGS) entry which is preliminary data.</text>
</comment>
<reference evidence="2" key="1">
    <citation type="journal article" date="2020" name="Mol. Plant Microbe Interact.">
        <title>Genome Sequence of the Biocontrol Agent Coniothyrium minitans strain Conio (IMI 134523).</title>
        <authorList>
            <person name="Patel D."/>
            <person name="Shittu T.A."/>
            <person name="Baroncelli R."/>
            <person name="Muthumeenakshi S."/>
            <person name="Osborne T.H."/>
            <person name="Janganan T.K."/>
            <person name="Sreenivasaprasad S."/>
        </authorList>
    </citation>
    <scope>NUCLEOTIDE SEQUENCE</scope>
    <source>
        <strain evidence="2">Conio</strain>
    </source>
</reference>